<keyword evidence="2" id="KW-1185">Reference proteome</keyword>
<name>A0ACC1HMJ1_9FUNG</name>
<gene>
    <name evidence="1" type="primary">REG1</name>
    <name evidence="1" type="ORF">EV182_005499</name>
</gene>
<feature type="non-terminal residue" evidence="1">
    <location>
        <position position="409"/>
    </location>
</feature>
<sequence length="409" mass="46050">MPSRILRALLIDTSEEALRHHPYLLLPRVDYFYHTWDDLAFGSNWFMLRKVYPEEINEWDPDPALKLRCLNVLWRRWTARLFNLQKFPPENINWNKDADLTFLYGPVCDPDPPLPFDHEPPPVNIVAATSHRPTRSNSTSGLKSVLKRPSSFINMLRAPASGPILSVPLQRSATDLAQYHRPNTLLLSSAPTSRCITPPSWAPPPPHPPPIYLSATKSADPLPQSLDRPRLRFNSRVEQCMVVFSDEEELLPTDIDDDDDDDDDDDTYVYDDSGHPERNLPNGSLLICSSDPSSEVPESQLCTKAAVPHDSLLSADEQPLRSRHSIIIKLEPTTLKGEDIRARKIPGALARTQSYYDAADIDDFDLGEFSDLVPDYNIVFSSAEDSRHHHSRNASDSGMFSLSPPSDGP</sequence>
<accession>A0ACC1HMJ1</accession>
<reference evidence="1" key="1">
    <citation type="submission" date="2022-06" db="EMBL/GenBank/DDBJ databases">
        <title>Phylogenomic reconstructions and comparative analyses of Kickxellomycotina fungi.</title>
        <authorList>
            <person name="Reynolds N.K."/>
            <person name="Stajich J.E."/>
            <person name="Barry K."/>
            <person name="Grigoriev I.V."/>
            <person name="Crous P."/>
            <person name="Smith M.E."/>
        </authorList>
    </citation>
    <scope>NUCLEOTIDE SEQUENCE</scope>
    <source>
        <strain evidence="1">RSA 2271</strain>
    </source>
</reference>
<dbReference type="EMBL" id="JAMZIH010001986">
    <property type="protein sequence ID" value="KAJ1677758.1"/>
    <property type="molecule type" value="Genomic_DNA"/>
</dbReference>
<comment type="caution">
    <text evidence="1">The sequence shown here is derived from an EMBL/GenBank/DDBJ whole genome shotgun (WGS) entry which is preliminary data.</text>
</comment>
<dbReference type="Proteomes" id="UP001145114">
    <property type="component" value="Unassembled WGS sequence"/>
</dbReference>
<organism evidence="1 2">
    <name type="scientific">Spiromyces aspiralis</name>
    <dbReference type="NCBI Taxonomy" id="68401"/>
    <lineage>
        <taxon>Eukaryota</taxon>
        <taxon>Fungi</taxon>
        <taxon>Fungi incertae sedis</taxon>
        <taxon>Zoopagomycota</taxon>
        <taxon>Kickxellomycotina</taxon>
        <taxon>Kickxellomycetes</taxon>
        <taxon>Kickxellales</taxon>
        <taxon>Kickxellaceae</taxon>
        <taxon>Spiromyces</taxon>
    </lineage>
</organism>
<protein>
    <submittedName>
        <fullName evidence="1">Protein phosphatase regulator</fullName>
    </submittedName>
</protein>
<proteinExistence type="predicted"/>
<evidence type="ECO:0000313" key="2">
    <source>
        <dbReference type="Proteomes" id="UP001145114"/>
    </source>
</evidence>
<evidence type="ECO:0000313" key="1">
    <source>
        <dbReference type="EMBL" id="KAJ1677758.1"/>
    </source>
</evidence>